<comment type="caution">
    <text evidence="1">The sequence shown here is derived from an EMBL/GenBank/DDBJ whole genome shotgun (WGS) entry which is preliminary data.</text>
</comment>
<keyword evidence="2" id="KW-1185">Reference proteome</keyword>
<dbReference type="AlphaFoldDB" id="A0A225VMM5"/>
<dbReference type="Proteomes" id="UP000198211">
    <property type="component" value="Unassembled WGS sequence"/>
</dbReference>
<accession>A0A225VMM5</accession>
<organism evidence="1 2">
    <name type="scientific">Phytophthora megakarya</name>
    <dbReference type="NCBI Taxonomy" id="4795"/>
    <lineage>
        <taxon>Eukaryota</taxon>
        <taxon>Sar</taxon>
        <taxon>Stramenopiles</taxon>
        <taxon>Oomycota</taxon>
        <taxon>Peronosporomycetes</taxon>
        <taxon>Peronosporales</taxon>
        <taxon>Peronosporaceae</taxon>
        <taxon>Phytophthora</taxon>
    </lineage>
</organism>
<evidence type="ECO:0000313" key="2">
    <source>
        <dbReference type="Proteomes" id="UP000198211"/>
    </source>
</evidence>
<proteinExistence type="predicted"/>
<dbReference type="EMBL" id="NBNE01003818">
    <property type="protein sequence ID" value="OWZ06791.1"/>
    <property type="molecule type" value="Genomic_DNA"/>
</dbReference>
<gene>
    <name evidence="1" type="ORF">PHMEG_00020913</name>
</gene>
<evidence type="ECO:0008006" key="3">
    <source>
        <dbReference type="Google" id="ProtNLM"/>
    </source>
</evidence>
<reference evidence="2" key="1">
    <citation type="submission" date="2017-03" db="EMBL/GenBank/DDBJ databases">
        <title>Phytopthora megakarya and P. palmivora, two closely related causual agents of cacao black pod achieved similar genome size and gene model numbers by different mechanisms.</title>
        <authorList>
            <person name="Ali S."/>
            <person name="Shao J."/>
            <person name="Larry D.J."/>
            <person name="Kronmiller B."/>
            <person name="Shen D."/>
            <person name="Strem M.D."/>
            <person name="Melnick R.L."/>
            <person name="Guiltinan M.J."/>
            <person name="Tyler B.M."/>
            <person name="Meinhardt L.W."/>
            <person name="Bailey B.A."/>
        </authorList>
    </citation>
    <scope>NUCLEOTIDE SEQUENCE [LARGE SCALE GENOMIC DNA]</scope>
    <source>
        <strain evidence="2">zdho120</strain>
    </source>
</reference>
<dbReference type="OrthoDB" id="127628at2759"/>
<evidence type="ECO:0000313" key="1">
    <source>
        <dbReference type="EMBL" id="OWZ06791.1"/>
    </source>
</evidence>
<name>A0A225VMM5_9STRA</name>
<protein>
    <recommendedName>
        <fullName evidence="3">MULE transposase domain-containing protein</fullName>
    </recommendedName>
</protein>
<sequence>MMISGHARRSSHPWQLIAPALPQLEADGLTADFKNYSVAKSDLAPCYVCTTLSSHLMRVQRLRCGCKACSDVSVVPVASRILTCQLSSLVTIEVAYSHLTPARAPRRPQLTPAMKESVRDWAGQGLKPKRMWAALLSCYGLTETTAPSLIRVQRFAHHYVTGKFGGSDVRDAVAKKIQEAAYTGGEEEATAFTFTSLTDSKCDERASQIARGAFIFWEYSSCPSNSSSTTLRRVYGDVTGKPFRVHYVMGDADAAQWNAVQEIFARDNEVVFLMCYFHVAKKIYEKTRSLPAETAKNIMADIHVFNAIVSKWSHYSSSSSSSSGHHQGEMV</sequence>